<evidence type="ECO:0000313" key="2">
    <source>
        <dbReference type="Proteomes" id="UP000283817"/>
    </source>
</evidence>
<comment type="caution">
    <text evidence="1">The sequence shown here is derived from an EMBL/GenBank/DDBJ whole genome shotgun (WGS) entry which is preliminary data.</text>
</comment>
<dbReference type="Proteomes" id="UP000283817">
    <property type="component" value="Unassembled WGS sequence"/>
</dbReference>
<proteinExistence type="predicted"/>
<reference evidence="1 2" key="1">
    <citation type="submission" date="2019-01" db="EMBL/GenBank/DDBJ databases">
        <title>RHIZO-ID as a novel technology for direct rhizobia identification.</title>
        <authorList>
            <person name="De Meyer S.E."/>
        </authorList>
    </citation>
    <scope>NUCLEOTIDE SEQUENCE [LARGE SCALE GENOMIC DNA]</scope>
    <source>
        <strain evidence="1 2">WSM448</strain>
    </source>
</reference>
<sequence length="114" mass="12955">MIMLGSPKIHGMARAVTELIEQEAPNRQLPRSWWFVVTALDHPCVFGGFSFPRYDPVVHVRHPQRDRPAHLPPVIVLLRLGGSAPSARSLRGEERSTTFFLRLVSDWRSDNVSE</sequence>
<gene>
    <name evidence="1" type="ORF">EHI47_11000</name>
</gene>
<protein>
    <submittedName>
        <fullName evidence="1">Uncharacterized protein</fullName>
    </submittedName>
</protein>
<dbReference type="AlphaFoldDB" id="A0A444I3W1"/>
<organism evidence="1 2">
    <name type="scientific">Rhizobium leguminosarum</name>
    <dbReference type="NCBI Taxonomy" id="384"/>
    <lineage>
        <taxon>Bacteria</taxon>
        <taxon>Pseudomonadati</taxon>
        <taxon>Pseudomonadota</taxon>
        <taxon>Alphaproteobacteria</taxon>
        <taxon>Hyphomicrobiales</taxon>
        <taxon>Rhizobiaceae</taxon>
        <taxon>Rhizobium/Agrobacterium group</taxon>
        <taxon>Rhizobium</taxon>
    </lineage>
</organism>
<evidence type="ECO:0000313" key="1">
    <source>
        <dbReference type="EMBL" id="RWX32416.1"/>
    </source>
</evidence>
<name>A0A444I3W1_RHILE</name>
<dbReference type="EMBL" id="SBHX01000025">
    <property type="protein sequence ID" value="RWX32416.1"/>
    <property type="molecule type" value="Genomic_DNA"/>
</dbReference>
<accession>A0A444I3W1</accession>